<dbReference type="InParanoid" id="Q2HAB7"/>
<name>Q2HAB7_CHAGB</name>
<dbReference type="VEuPathDB" id="FungiDB:CHGG_02837"/>
<feature type="region of interest" description="Disordered" evidence="1">
    <location>
        <begin position="1"/>
        <end position="42"/>
    </location>
</feature>
<accession>Q2HAB7</accession>
<dbReference type="GeneID" id="4388867"/>
<protein>
    <submittedName>
        <fullName evidence="2">Uncharacterized protein</fullName>
    </submittedName>
</protein>
<sequence length="75" mass="7757">MADGGSTGWPAGSPPHVHAVSLGFDKGQDQEATGPSGTGPLVLETPVCMSGARWRGNIRWVDFSVEDGAAISTKF</sequence>
<dbReference type="EMBL" id="CH408030">
    <property type="protein sequence ID" value="EAQ90902.1"/>
    <property type="molecule type" value="Genomic_DNA"/>
</dbReference>
<keyword evidence="3" id="KW-1185">Reference proteome</keyword>
<dbReference type="Proteomes" id="UP000001056">
    <property type="component" value="Unassembled WGS sequence"/>
</dbReference>
<evidence type="ECO:0000313" key="3">
    <source>
        <dbReference type="Proteomes" id="UP000001056"/>
    </source>
</evidence>
<dbReference type="HOGENOM" id="CLU_2670855_0_0_1"/>
<dbReference type="RefSeq" id="XP_001229353.1">
    <property type="nucleotide sequence ID" value="XM_001229352.1"/>
</dbReference>
<proteinExistence type="predicted"/>
<evidence type="ECO:0000313" key="2">
    <source>
        <dbReference type="EMBL" id="EAQ90902.1"/>
    </source>
</evidence>
<organism evidence="2 3">
    <name type="scientific">Chaetomium globosum (strain ATCC 6205 / CBS 148.51 / DSM 1962 / NBRC 6347 / NRRL 1970)</name>
    <name type="common">Soil fungus</name>
    <dbReference type="NCBI Taxonomy" id="306901"/>
    <lineage>
        <taxon>Eukaryota</taxon>
        <taxon>Fungi</taxon>
        <taxon>Dikarya</taxon>
        <taxon>Ascomycota</taxon>
        <taxon>Pezizomycotina</taxon>
        <taxon>Sordariomycetes</taxon>
        <taxon>Sordariomycetidae</taxon>
        <taxon>Sordariales</taxon>
        <taxon>Chaetomiaceae</taxon>
        <taxon>Chaetomium</taxon>
    </lineage>
</organism>
<reference evidence="3" key="1">
    <citation type="journal article" date="2015" name="Genome Announc.">
        <title>Draft genome sequence of the cellulolytic fungus Chaetomium globosum.</title>
        <authorList>
            <person name="Cuomo C.A."/>
            <person name="Untereiner W.A."/>
            <person name="Ma L.-J."/>
            <person name="Grabherr M."/>
            <person name="Birren B.W."/>
        </authorList>
    </citation>
    <scope>NUCLEOTIDE SEQUENCE [LARGE SCALE GENOMIC DNA]</scope>
    <source>
        <strain evidence="3">ATCC 6205 / CBS 148.51 / DSM 1962 / NBRC 6347 / NRRL 1970</strain>
    </source>
</reference>
<evidence type="ECO:0000256" key="1">
    <source>
        <dbReference type="SAM" id="MobiDB-lite"/>
    </source>
</evidence>
<gene>
    <name evidence="2" type="ORF">CHGG_02837</name>
</gene>
<dbReference type="AlphaFoldDB" id="Q2HAB7"/>